<dbReference type="Gene3D" id="1.10.418.10">
    <property type="entry name" value="Calponin-like domain"/>
    <property type="match status" value="1"/>
</dbReference>
<evidence type="ECO:0000313" key="10">
    <source>
        <dbReference type="EMBL" id="KAK2833796.1"/>
    </source>
</evidence>
<dbReference type="InterPro" id="IPR001715">
    <property type="entry name" value="CH_dom"/>
</dbReference>
<dbReference type="PROSITE" id="PS51848">
    <property type="entry name" value="BMERB"/>
    <property type="match status" value="1"/>
</dbReference>
<evidence type="ECO:0000256" key="4">
    <source>
        <dbReference type="PROSITE-ProRule" id="PRU00125"/>
    </source>
</evidence>
<dbReference type="InterPro" id="IPR022735">
    <property type="entry name" value="bMERB_dom"/>
</dbReference>
<evidence type="ECO:0000313" key="11">
    <source>
        <dbReference type="Proteomes" id="UP001187415"/>
    </source>
</evidence>
<dbReference type="Pfam" id="PF12130">
    <property type="entry name" value="bMERB_dom"/>
    <property type="match status" value="1"/>
</dbReference>
<dbReference type="SMART" id="SM01203">
    <property type="entry name" value="DUF3585"/>
    <property type="match status" value="1"/>
</dbReference>
<dbReference type="SMART" id="SM00132">
    <property type="entry name" value="LIM"/>
    <property type="match status" value="1"/>
</dbReference>
<dbReference type="AlphaFoldDB" id="A0AA88SE32"/>
<accession>A0AA88SE32</accession>
<evidence type="ECO:0000259" key="9">
    <source>
        <dbReference type="PROSITE" id="PS51848"/>
    </source>
</evidence>
<feature type="compositionally biased region" description="Basic and acidic residues" evidence="6">
    <location>
        <begin position="514"/>
        <end position="527"/>
    </location>
</feature>
<evidence type="ECO:0000256" key="2">
    <source>
        <dbReference type="ARBA" id="ARBA00022833"/>
    </source>
</evidence>
<evidence type="ECO:0000259" key="8">
    <source>
        <dbReference type="PROSITE" id="PS50023"/>
    </source>
</evidence>
<keyword evidence="3 4" id="KW-0440">LIM domain</keyword>
<keyword evidence="2 4" id="KW-0862">Zinc</keyword>
<keyword evidence="11" id="KW-1185">Reference proteome</keyword>
<feature type="region of interest" description="Disordered" evidence="6">
    <location>
        <begin position="439"/>
        <end position="478"/>
    </location>
</feature>
<feature type="region of interest" description="Disordered" evidence="6">
    <location>
        <begin position="281"/>
        <end position="412"/>
    </location>
</feature>
<feature type="compositionally biased region" description="Low complexity" evidence="6">
    <location>
        <begin position="385"/>
        <end position="395"/>
    </location>
</feature>
<dbReference type="GO" id="GO:0046872">
    <property type="term" value="F:metal ion binding"/>
    <property type="evidence" value="ECO:0007669"/>
    <property type="project" value="UniProtKB-KW"/>
</dbReference>
<evidence type="ECO:0000256" key="5">
    <source>
        <dbReference type="SAM" id="Coils"/>
    </source>
</evidence>
<dbReference type="PANTHER" id="PTHR23167:SF89">
    <property type="entry name" value="MICAL-LIKE PROTEIN 1"/>
    <property type="match status" value="1"/>
</dbReference>
<gene>
    <name evidence="10" type="ORF">Q5P01_017685</name>
</gene>
<feature type="compositionally biased region" description="Polar residues" evidence="6">
    <location>
        <begin position="396"/>
        <end position="411"/>
    </location>
</feature>
<keyword evidence="1 4" id="KW-0479">Metal-binding</keyword>
<evidence type="ECO:0008006" key="12">
    <source>
        <dbReference type="Google" id="ProtNLM"/>
    </source>
</evidence>
<evidence type="ECO:0000259" key="7">
    <source>
        <dbReference type="PROSITE" id="PS50021"/>
    </source>
</evidence>
<protein>
    <recommendedName>
        <fullName evidence="12">MICAL-like protein 1</fullName>
    </recommendedName>
</protein>
<feature type="domain" description="LIM zinc-binding" evidence="8">
    <location>
        <begin position="161"/>
        <end position="223"/>
    </location>
</feature>
<dbReference type="Gene3D" id="2.10.110.10">
    <property type="entry name" value="Cysteine Rich Protein"/>
    <property type="match status" value="1"/>
</dbReference>
<dbReference type="SMART" id="SM00033">
    <property type="entry name" value="CH"/>
    <property type="match status" value="1"/>
</dbReference>
<name>A0AA88SE32_CHASR</name>
<evidence type="ECO:0000256" key="6">
    <source>
        <dbReference type="SAM" id="MobiDB-lite"/>
    </source>
</evidence>
<organism evidence="10 11">
    <name type="scientific">Channa striata</name>
    <name type="common">Snakehead murrel</name>
    <name type="synonym">Ophicephalus striatus</name>
    <dbReference type="NCBI Taxonomy" id="64152"/>
    <lineage>
        <taxon>Eukaryota</taxon>
        <taxon>Metazoa</taxon>
        <taxon>Chordata</taxon>
        <taxon>Craniata</taxon>
        <taxon>Vertebrata</taxon>
        <taxon>Euteleostomi</taxon>
        <taxon>Actinopterygii</taxon>
        <taxon>Neopterygii</taxon>
        <taxon>Teleostei</taxon>
        <taxon>Neoteleostei</taxon>
        <taxon>Acanthomorphata</taxon>
        <taxon>Anabantaria</taxon>
        <taxon>Anabantiformes</taxon>
        <taxon>Channoidei</taxon>
        <taxon>Channidae</taxon>
        <taxon>Channa</taxon>
    </lineage>
</organism>
<dbReference type="PANTHER" id="PTHR23167">
    <property type="entry name" value="CALPONIN HOMOLOGY DOMAIN-CONTAINING PROTEIN DDB_G0272472-RELATED"/>
    <property type="match status" value="1"/>
</dbReference>
<dbReference type="PROSITE" id="PS50021">
    <property type="entry name" value="CH"/>
    <property type="match status" value="1"/>
</dbReference>
<dbReference type="InterPro" id="IPR001781">
    <property type="entry name" value="Znf_LIM"/>
</dbReference>
<dbReference type="EMBL" id="JAUPFM010000013">
    <property type="protein sequence ID" value="KAK2833796.1"/>
    <property type="molecule type" value="Genomic_DNA"/>
</dbReference>
<keyword evidence="5" id="KW-0175">Coiled coil</keyword>
<dbReference type="Pfam" id="PF00307">
    <property type="entry name" value="CH"/>
    <property type="match status" value="1"/>
</dbReference>
<dbReference type="PROSITE" id="PS00478">
    <property type="entry name" value="LIM_DOMAIN_1"/>
    <property type="match status" value="1"/>
</dbReference>
<dbReference type="SUPFAM" id="SSF47576">
    <property type="entry name" value="Calponin-homology domain, CH-domain"/>
    <property type="match status" value="1"/>
</dbReference>
<feature type="domain" description="BMERB" evidence="9">
    <location>
        <begin position="652"/>
        <end position="801"/>
    </location>
</feature>
<comment type="caution">
    <text evidence="10">The sequence shown here is derived from an EMBL/GenBank/DDBJ whole genome shotgun (WGS) entry which is preliminary data.</text>
</comment>
<feature type="domain" description="Calponin-homology (CH)" evidence="7">
    <location>
        <begin position="2"/>
        <end position="108"/>
    </location>
</feature>
<dbReference type="InterPro" id="IPR036872">
    <property type="entry name" value="CH_dom_sf"/>
</dbReference>
<feature type="compositionally biased region" description="Polar residues" evidence="6">
    <location>
        <begin position="332"/>
        <end position="349"/>
    </location>
</feature>
<dbReference type="PROSITE" id="PS50023">
    <property type="entry name" value="LIM_DOMAIN_2"/>
    <property type="match status" value="1"/>
</dbReference>
<dbReference type="InterPro" id="IPR050540">
    <property type="entry name" value="F-actin_Monoox_Mical"/>
</dbReference>
<reference evidence="10" key="1">
    <citation type="submission" date="2023-07" db="EMBL/GenBank/DDBJ databases">
        <title>Chromosome-level Genome Assembly of Striped Snakehead (Channa striata).</title>
        <authorList>
            <person name="Liu H."/>
        </authorList>
    </citation>
    <scope>NUCLEOTIDE SEQUENCE</scope>
    <source>
        <strain evidence="10">Gz</strain>
        <tissue evidence="10">Muscle</tissue>
    </source>
</reference>
<feature type="region of interest" description="Disordered" evidence="6">
    <location>
        <begin position="514"/>
        <end position="587"/>
    </location>
</feature>
<proteinExistence type="predicted"/>
<evidence type="ECO:0000256" key="3">
    <source>
        <dbReference type="ARBA" id="ARBA00023038"/>
    </source>
</evidence>
<feature type="coiled-coil region" evidence="5">
    <location>
        <begin position="664"/>
        <end position="705"/>
    </location>
</feature>
<evidence type="ECO:0000256" key="1">
    <source>
        <dbReference type="ARBA" id="ARBA00022723"/>
    </source>
</evidence>
<sequence length="846" mass="93131">MAASPAALRDWCRVTCADYSGVEISNMSSSFRDGLAFCAIIHRHRPDLIHFRSLSKDDAYKNNKLAFEVAETKLGIPALLDPKDVVSCAAPNALSITFYLSQYYHFFNRKSHAGSASLRSPHISLLNNFTNGKSPYGREPLKSQTHLKTSKDHLSNTRPQTVCKLCFKPVYLIQRHVVDGDVCHRSCFRCTVCHSTLLPRLYTQESVAGSLICSHHVTKSKNAHVDFAQKHGSTHNRPKLTLKAGYYSFGGLATTSVPHYTKTTESLDKLVCETANTQVTAGVKSTDREESSLGLKSMVQKPEDVHLPPPSGRDGTVEGARQAGPEPAVADSTLQQEVTDAQQPSSPSDRATKGSGRPVPAPRRMLDSCAGPVPAPRIKTWQRTSSSPAAASASSQCKPSLTSPHMINPTSDRPKVKINHPWLGIIHAGPWTQLPPAPPPVPVLQSKSNLQGPRYRPKVPPPNPFTKEVDEESCNKAAEHEPVEQTKCLVEACHSEGSGTLDSEVLVCSEDAEKTNIKSDNDLKPTEKPIPPKGGDAVSANAVDPSSELPGNTISPLVLDENQGTGDSLSDVCEATAGPQATSHDAQSHILPRRVSVPAFPPALSPSSLEPDGPTVASERVTSCQSEQVCKANPQKLPLSSQQAPAPGHVFPLIKRKTDQNVVTGELQLEMAELEKQLEALEQRGVELEKKLKNCRNDKEEMQMLTEWFSLIHKRHVLVCRDTELVYLSQQQKLEEKQADVEHNLRCLLNKPESDWSPEDQKREKELTNELVAVIEQRDQIIIILDQDRQREKEEDVLWEAMMKSKELQKEGLNTLKKSKGRLKPGKLFKILSHRAESTKNSNGQK</sequence>
<dbReference type="Proteomes" id="UP001187415">
    <property type="component" value="Unassembled WGS sequence"/>
</dbReference>